<keyword evidence="5 9" id="KW-1133">Transmembrane helix</keyword>
<gene>
    <name evidence="11" type="ORF">Pcinc_027829</name>
</gene>
<dbReference type="PANTHER" id="PTHR42643">
    <property type="entry name" value="IONOTROPIC RECEPTOR 20A-RELATED"/>
    <property type="match status" value="1"/>
</dbReference>
<evidence type="ECO:0000259" key="10">
    <source>
        <dbReference type="Pfam" id="PF00060"/>
    </source>
</evidence>
<dbReference type="Gene3D" id="1.10.287.70">
    <property type="match status" value="1"/>
</dbReference>
<comment type="caution">
    <text evidence="11">The sequence shown here is derived from an EMBL/GenBank/DDBJ whole genome shotgun (WGS) entry which is preliminary data.</text>
</comment>
<evidence type="ECO:0000256" key="2">
    <source>
        <dbReference type="ARBA" id="ARBA00008685"/>
    </source>
</evidence>
<dbReference type="Pfam" id="PF00060">
    <property type="entry name" value="Lig_chan"/>
    <property type="match status" value="1"/>
</dbReference>
<evidence type="ECO:0000256" key="1">
    <source>
        <dbReference type="ARBA" id="ARBA00004651"/>
    </source>
</evidence>
<evidence type="ECO:0000256" key="3">
    <source>
        <dbReference type="ARBA" id="ARBA00022475"/>
    </source>
</evidence>
<comment type="subcellular location">
    <subcellularLocation>
        <location evidence="1">Cell membrane</location>
        <topology evidence="1">Multi-pass membrane protein</topology>
    </subcellularLocation>
</comment>
<keyword evidence="3" id="KW-1003">Cell membrane</keyword>
<keyword evidence="6 9" id="KW-0472">Membrane</keyword>
<accession>A0AAE1F488</accession>
<evidence type="ECO:0000313" key="11">
    <source>
        <dbReference type="EMBL" id="KAK3866659.1"/>
    </source>
</evidence>
<evidence type="ECO:0000256" key="6">
    <source>
        <dbReference type="ARBA" id="ARBA00023136"/>
    </source>
</evidence>
<keyword evidence="8" id="KW-0325">Glycoprotein</keyword>
<proteinExistence type="inferred from homology"/>
<name>A0AAE1F488_PETCI</name>
<sequence length="252" mass="28084">MQVMGGMLNQSVGVREVQAWWARVWLMFWWLAVQTILCPVYQGNLVAVLTVPVFPPLLRTIQDVVDSNLIPSMNDYGSFVPEALKTSKNPTLATLGERLYLEPLTPPDTLGSLFRQAMEGTYIIIVTVDYLIFYQHKGGLTHSTYILEDKIYKSYMSWFLPLHTPYTTIISHHLSRLLETGVLAALYKQHLGSLFVSDNTQVRGDGVLNLSHLQGAFILLVLGVGVALLVLLLERLINTPSSPATLTSSSTH</sequence>
<dbReference type="GO" id="GO:0015276">
    <property type="term" value="F:ligand-gated monoatomic ion channel activity"/>
    <property type="evidence" value="ECO:0007669"/>
    <property type="project" value="InterPro"/>
</dbReference>
<protein>
    <recommendedName>
        <fullName evidence="10">Ionotropic glutamate receptor C-terminal domain-containing protein</fullName>
    </recommendedName>
</protein>
<dbReference type="GO" id="GO:0005886">
    <property type="term" value="C:plasma membrane"/>
    <property type="evidence" value="ECO:0007669"/>
    <property type="project" value="UniProtKB-SubCell"/>
</dbReference>
<feature type="domain" description="Ionotropic glutamate receptor C-terminal" evidence="10">
    <location>
        <begin position="3"/>
        <end position="224"/>
    </location>
</feature>
<evidence type="ECO:0000313" key="12">
    <source>
        <dbReference type="Proteomes" id="UP001286313"/>
    </source>
</evidence>
<evidence type="ECO:0000256" key="9">
    <source>
        <dbReference type="SAM" id="Phobius"/>
    </source>
</evidence>
<dbReference type="Proteomes" id="UP001286313">
    <property type="component" value="Unassembled WGS sequence"/>
</dbReference>
<keyword evidence="12" id="KW-1185">Reference proteome</keyword>
<dbReference type="GO" id="GO:0050906">
    <property type="term" value="P:detection of stimulus involved in sensory perception"/>
    <property type="evidence" value="ECO:0007669"/>
    <property type="project" value="UniProtKB-ARBA"/>
</dbReference>
<reference evidence="11" key="1">
    <citation type="submission" date="2023-10" db="EMBL/GenBank/DDBJ databases">
        <title>Genome assemblies of two species of porcelain crab, Petrolisthes cinctipes and Petrolisthes manimaculis (Anomura: Porcellanidae).</title>
        <authorList>
            <person name="Angst P."/>
        </authorList>
    </citation>
    <scope>NUCLEOTIDE SEQUENCE</scope>
    <source>
        <strain evidence="11">PB745_01</strain>
        <tissue evidence="11">Gill</tissue>
    </source>
</reference>
<dbReference type="InterPro" id="IPR001320">
    <property type="entry name" value="Iontro_rcpt_C"/>
</dbReference>
<dbReference type="PANTHER" id="PTHR42643:SF24">
    <property type="entry name" value="IONOTROPIC RECEPTOR 60A"/>
    <property type="match status" value="1"/>
</dbReference>
<feature type="transmembrane region" description="Helical" evidence="9">
    <location>
        <begin position="213"/>
        <end position="233"/>
    </location>
</feature>
<keyword evidence="4 9" id="KW-0812">Transmembrane</keyword>
<dbReference type="EMBL" id="JAWQEG010003359">
    <property type="protein sequence ID" value="KAK3866659.1"/>
    <property type="molecule type" value="Genomic_DNA"/>
</dbReference>
<evidence type="ECO:0000256" key="4">
    <source>
        <dbReference type="ARBA" id="ARBA00022692"/>
    </source>
</evidence>
<dbReference type="AlphaFoldDB" id="A0AAE1F488"/>
<comment type="similarity">
    <text evidence="2">Belongs to the glutamate-gated ion channel (TC 1.A.10.1) family.</text>
</comment>
<evidence type="ECO:0000256" key="5">
    <source>
        <dbReference type="ARBA" id="ARBA00022989"/>
    </source>
</evidence>
<evidence type="ECO:0000256" key="7">
    <source>
        <dbReference type="ARBA" id="ARBA00023170"/>
    </source>
</evidence>
<organism evidence="11 12">
    <name type="scientific">Petrolisthes cinctipes</name>
    <name type="common">Flat porcelain crab</name>
    <dbReference type="NCBI Taxonomy" id="88211"/>
    <lineage>
        <taxon>Eukaryota</taxon>
        <taxon>Metazoa</taxon>
        <taxon>Ecdysozoa</taxon>
        <taxon>Arthropoda</taxon>
        <taxon>Crustacea</taxon>
        <taxon>Multicrustacea</taxon>
        <taxon>Malacostraca</taxon>
        <taxon>Eumalacostraca</taxon>
        <taxon>Eucarida</taxon>
        <taxon>Decapoda</taxon>
        <taxon>Pleocyemata</taxon>
        <taxon>Anomura</taxon>
        <taxon>Galatheoidea</taxon>
        <taxon>Porcellanidae</taxon>
        <taxon>Petrolisthes</taxon>
    </lineage>
</organism>
<dbReference type="InterPro" id="IPR052192">
    <property type="entry name" value="Insect_Ionotropic_Sensory_Rcpt"/>
</dbReference>
<keyword evidence="7" id="KW-0675">Receptor</keyword>
<evidence type="ECO:0000256" key="8">
    <source>
        <dbReference type="ARBA" id="ARBA00023180"/>
    </source>
</evidence>